<dbReference type="Gene3D" id="1.20.1740.10">
    <property type="entry name" value="Amino acid/polyamine transporter I"/>
    <property type="match status" value="1"/>
</dbReference>
<feature type="transmembrane region" description="Helical" evidence="7">
    <location>
        <begin position="184"/>
        <end position="203"/>
    </location>
</feature>
<evidence type="ECO:0000256" key="6">
    <source>
        <dbReference type="SAM" id="MobiDB-lite"/>
    </source>
</evidence>
<dbReference type="OMA" id="FLDYGMI"/>
<dbReference type="InterPro" id="IPR004841">
    <property type="entry name" value="AA-permease/SLC12A_dom"/>
</dbReference>
<name>A1CGJ8_ASPCL</name>
<dbReference type="EMBL" id="DS027053">
    <property type="protein sequence ID" value="EAW11078.1"/>
    <property type="molecule type" value="Genomic_DNA"/>
</dbReference>
<feature type="transmembrane region" description="Helical" evidence="7">
    <location>
        <begin position="129"/>
        <end position="151"/>
    </location>
</feature>
<accession>A1CGJ8</accession>
<evidence type="ECO:0000256" key="3">
    <source>
        <dbReference type="ARBA" id="ARBA00022692"/>
    </source>
</evidence>
<evidence type="ECO:0000259" key="8">
    <source>
        <dbReference type="Pfam" id="PF00324"/>
    </source>
</evidence>
<comment type="subcellular location">
    <subcellularLocation>
        <location evidence="1">Membrane</location>
        <topology evidence="1">Multi-pass membrane protein</topology>
    </subcellularLocation>
</comment>
<feature type="transmembrane region" description="Helical" evidence="7">
    <location>
        <begin position="158"/>
        <end position="178"/>
    </location>
</feature>
<dbReference type="InterPro" id="IPR050524">
    <property type="entry name" value="APC_YAT"/>
</dbReference>
<keyword evidence="5 7" id="KW-0472">Membrane</keyword>
<evidence type="ECO:0000256" key="7">
    <source>
        <dbReference type="SAM" id="Phobius"/>
    </source>
</evidence>
<feature type="transmembrane region" description="Helical" evidence="7">
    <location>
        <begin position="279"/>
        <end position="300"/>
    </location>
</feature>
<dbReference type="RefSeq" id="XP_001272504.1">
    <property type="nucleotide sequence ID" value="XM_001272503.1"/>
</dbReference>
<feature type="domain" description="Amino acid permease/ SLC12A" evidence="8">
    <location>
        <begin position="49"/>
        <end position="514"/>
    </location>
</feature>
<dbReference type="PANTHER" id="PTHR43341">
    <property type="entry name" value="AMINO ACID PERMEASE"/>
    <property type="match status" value="1"/>
</dbReference>
<feature type="transmembrane region" description="Helical" evidence="7">
    <location>
        <begin position="51"/>
        <end position="70"/>
    </location>
</feature>
<dbReference type="GeneID" id="4704590"/>
<keyword evidence="3 7" id="KW-0812">Transmembrane</keyword>
<protein>
    <submittedName>
        <fullName evidence="9">General amino acid permease (Agp2)</fullName>
    </submittedName>
</protein>
<feature type="compositionally biased region" description="Basic and acidic residues" evidence="6">
    <location>
        <begin position="1"/>
        <end position="12"/>
    </location>
</feature>
<feature type="compositionally biased region" description="Polar residues" evidence="6">
    <location>
        <begin position="15"/>
        <end position="29"/>
    </location>
</feature>
<dbReference type="Proteomes" id="UP000006701">
    <property type="component" value="Unassembled WGS sequence"/>
</dbReference>
<proteinExistence type="predicted"/>
<dbReference type="VEuPathDB" id="FungiDB:ACLA_067140"/>
<reference evidence="9 10" key="1">
    <citation type="journal article" date="2008" name="PLoS Genet.">
        <title>Genomic islands in the pathogenic filamentous fungus Aspergillus fumigatus.</title>
        <authorList>
            <person name="Fedorova N.D."/>
            <person name="Khaldi N."/>
            <person name="Joardar V.S."/>
            <person name="Maiti R."/>
            <person name="Amedeo P."/>
            <person name="Anderson M.J."/>
            <person name="Crabtree J."/>
            <person name="Silva J.C."/>
            <person name="Badger J.H."/>
            <person name="Albarraq A."/>
            <person name="Angiuoli S."/>
            <person name="Bussey H."/>
            <person name="Bowyer P."/>
            <person name="Cotty P.J."/>
            <person name="Dyer P.S."/>
            <person name="Egan A."/>
            <person name="Galens K."/>
            <person name="Fraser-Liggett C.M."/>
            <person name="Haas B.J."/>
            <person name="Inman J.M."/>
            <person name="Kent R."/>
            <person name="Lemieux S."/>
            <person name="Malavazi I."/>
            <person name="Orvis J."/>
            <person name="Roemer T."/>
            <person name="Ronning C.M."/>
            <person name="Sundaram J.P."/>
            <person name="Sutton G."/>
            <person name="Turner G."/>
            <person name="Venter J.C."/>
            <person name="White O.R."/>
            <person name="Whitty B.R."/>
            <person name="Youngman P."/>
            <person name="Wolfe K.H."/>
            <person name="Goldman G.H."/>
            <person name="Wortman J.R."/>
            <person name="Jiang B."/>
            <person name="Denning D.W."/>
            <person name="Nierman W.C."/>
        </authorList>
    </citation>
    <scope>NUCLEOTIDE SEQUENCE [LARGE SCALE GENOMIC DNA]</scope>
    <source>
        <strain evidence="10">ATCC 1007 / CBS 513.65 / DSM 816 / NCTC 3887 / NRRL 1</strain>
    </source>
</reference>
<dbReference type="GO" id="GO:0016020">
    <property type="term" value="C:membrane"/>
    <property type="evidence" value="ECO:0007669"/>
    <property type="project" value="UniProtKB-SubCell"/>
</dbReference>
<keyword evidence="10" id="KW-1185">Reference proteome</keyword>
<dbReference type="FunFam" id="1.20.1740.10:FF:000001">
    <property type="entry name" value="Amino acid permease"/>
    <property type="match status" value="1"/>
</dbReference>
<feature type="transmembrane region" description="Helical" evidence="7">
    <location>
        <begin position="490"/>
        <end position="509"/>
    </location>
</feature>
<evidence type="ECO:0000256" key="4">
    <source>
        <dbReference type="ARBA" id="ARBA00022989"/>
    </source>
</evidence>
<evidence type="ECO:0000313" key="9">
    <source>
        <dbReference type="EMBL" id="EAW11078.1"/>
    </source>
</evidence>
<evidence type="ECO:0000256" key="1">
    <source>
        <dbReference type="ARBA" id="ARBA00004141"/>
    </source>
</evidence>
<evidence type="ECO:0000256" key="5">
    <source>
        <dbReference type="ARBA" id="ARBA00023136"/>
    </source>
</evidence>
<keyword evidence="4 7" id="KW-1133">Transmembrane helix</keyword>
<dbReference type="PIRSF" id="PIRSF006060">
    <property type="entry name" value="AA_transporter"/>
    <property type="match status" value="1"/>
</dbReference>
<dbReference type="STRING" id="344612.A1CGJ8"/>
<dbReference type="OrthoDB" id="10062876at2759"/>
<gene>
    <name evidence="9" type="ORF">ACLA_067140</name>
</gene>
<evidence type="ECO:0000256" key="2">
    <source>
        <dbReference type="ARBA" id="ARBA00022448"/>
    </source>
</evidence>
<feature type="region of interest" description="Disordered" evidence="6">
    <location>
        <begin position="1"/>
        <end position="29"/>
    </location>
</feature>
<feature type="transmembrane region" description="Helical" evidence="7">
    <location>
        <begin position="456"/>
        <end position="478"/>
    </location>
</feature>
<dbReference type="GO" id="GO:0015171">
    <property type="term" value="F:amino acid transmembrane transporter activity"/>
    <property type="evidence" value="ECO:0007669"/>
    <property type="project" value="TreeGrafter"/>
</dbReference>
<sequence>MSASRVLEKGPPDVKSTSSSVITDQEQGVSDSLASGSQHLQRKLGVKEVQLFALSAAIGTSIFVSIGTALPKAGPAGLFLGFAIWGACVLCVNECYGEMVSYMPVPSATITFASKWVDGALGFAMGWNYFLNMALLVPFEIVALSLMIGYWTDVMPAAAVVVIMMVIYLILNVVSVSWFGAAEFYIGIFKVLLALGLTFYTFITMVGGNPQHDAYGFRHWNQPGAFAEYLVSGSSGKFCGVIAAMVQAGFTFCGPEYLSMVAAETHNPRKVIRRAYKTFLVRVLLFFVGGALCVGIVLPYNDPTLARLLGEGISTGAASPYVISMQNLGIAGLGSVVNAGIMISLVSAGNALLFSATRTLHGMATDGKAPRFFAHCTKNGIPIWALFASLSVCLLALLQVSESSAKVMNYLVILITANQLLNHFSVSLTYIHFYRAMKAQGVDRNTLPYKGRFQPYTSYIAVTSTVLLTLLLGFDVFVDMPNNWSIKYFFLNYSMLAFYVVMFLGWKIFKKTKYLKPMEVDLGLGEAKNEIEAYEMMLEEKPVGRFEKILLKVVPM</sequence>
<evidence type="ECO:0000313" key="10">
    <source>
        <dbReference type="Proteomes" id="UP000006701"/>
    </source>
</evidence>
<dbReference type="KEGG" id="act:ACLA_067140"/>
<organism evidence="9 10">
    <name type="scientific">Aspergillus clavatus (strain ATCC 1007 / CBS 513.65 / DSM 816 / NCTC 3887 / NRRL 1 / QM 1276 / 107)</name>
    <dbReference type="NCBI Taxonomy" id="344612"/>
    <lineage>
        <taxon>Eukaryota</taxon>
        <taxon>Fungi</taxon>
        <taxon>Dikarya</taxon>
        <taxon>Ascomycota</taxon>
        <taxon>Pezizomycotina</taxon>
        <taxon>Eurotiomycetes</taxon>
        <taxon>Eurotiomycetidae</taxon>
        <taxon>Eurotiales</taxon>
        <taxon>Aspergillaceae</taxon>
        <taxon>Aspergillus</taxon>
        <taxon>Aspergillus subgen. Fumigati</taxon>
    </lineage>
</organism>
<dbReference type="HOGENOM" id="CLU_007946_12_1_1"/>
<dbReference type="PANTHER" id="PTHR43341:SF6">
    <property type="entry name" value="AMINO ACID TRANSPORTER (EUROFUNG)"/>
    <property type="match status" value="1"/>
</dbReference>
<dbReference type="Pfam" id="PF00324">
    <property type="entry name" value="AA_permease"/>
    <property type="match status" value="1"/>
</dbReference>
<feature type="transmembrane region" description="Helical" evidence="7">
    <location>
        <begin position="330"/>
        <end position="353"/>
    </location>
</feature>
<feature type="transmembrane region" description="Helical" evidence="7">
    <location>
        <begin position="76"/>
        <end position="92"/>
    </location>
</feature>
<dbReference type="eggNOG" id="KOG1286">
    <property type="taxonomic scope" value="Eukaryota"/>
</dbReference>
<feature type="transmembrane region" description="Helical" evidence="7">
    <location>
        <begin position="381"/>
        <end position="398"/>
    </location>
</feature>
<feature type="transmembrane region" description="Helical" evidence="7">
    <location>
        <begin position="410"/>
        <end position="435"/>
    </location>
</feature>
<keyword evidence="2" id="KW-0813">Transport</keyword>
<dbReference type="AlphaFoldDB" id="A1CGJ8"/>